<sequence>MNKYLISMLILVSISIFGQTKYEIKGFSEKYIGVLTIDKGFEEEVFKKGEISILKKDNKESIIKINSEEFTFDLDTNGNIQTNVLELPYGEQSIIIYQDFNFDGLKDLAIMDGQYSCYHGPSFQIYLESDTGLKHSAEFTRLAQEYCGMFQIDYKTKTINTMTKSGCCWHQFSTFEVKGNKPIAMRIVENGINSNGITEDYVEKNRVGNKMVEEKHSYLTHDADIIEVYSLTFKNEKQMVVYRAFSFEDYLFYIFIDKNSKIELMYTDEFVYNKKVETLTFTNKDITYQINKNGIIVNTAKKKINMKAVSVGENTTLSSLSNLTLKNLTIE</sequence>
<protein>
    <submittedName>
        <fullName evidence="1">XAC2610-related protein</fullName>
    </submittedName>
</protein>
<dbReference type="Proteomes" id="UP001589607">
    <property type="component" value="Unassembled WGS sequence"/>
</dbReference>
<accession>A0ABV5GK66</accession>
<proteinExistence type="predicted"/>
<dbReference type="EMBL" id="JBHMEY010000010">
    <property type="protein sequence ID" value="MFB9095759.1"/>
    <property type="molecule type" value="Genomic_DNA"/>
</dbReference>
<evidence type="ECO:0000313" key="1">
    <source>
        <dbReference type="EMBL" id="MFB9095759.1"/>
    </source>
</evidence>
<dbReference type="RefSeq" id="WP_236456453.1">
    <property type="nucleotide sequence ID" value="NZ_CBCSGE010000011.1"/>
</dbReference>
<gene>
    <name evidence="1" type="ORF">ACFFVF_04475</name>
</gene>
<keyword evidence="2" id="KW-1185">Reference proteome</keyword>
<organism evidence="1 2">
    <name type="scientific">Flavobacterium jumunjinense</name>
    <dbReference type="NCBI Taxonomy" id="998845"/>
    <lineage>
        <taxon>Bacteria</taxon>
        <taxon>Pseudomonadati</taxon>
        <taxon>Bacteroidota</taxon>
        <taxon>Flavobacteriia</taxon>
        <taxon>Flavobacteriales</taxon>
        <taxon>Flavobacteriaceae</taxon>
        <taxon>Flavobacterium</taxon>
    </lineage>
</organism>
<comment type="caution">
    <text evidence="1">The sequence shown here is derived from an EMBL/GenBank/DDBJ whole genome shotgun (WGS) entry which is preliminary data.</text>
</comment>
<evidence type="ECO:0000313" key="2">
    <source>
        <dbReference type="Proteomes" id="UP001589607"/>
    </source>
</evidence>
<dbReference type="NCBIfam" id="NF047539">
    <property type="entry name" value="XAC2610_fam"/>
    <property type="match status" value="1"/>
</dbReference>
<reference evidence="1 2" key="1">
    <citation type="submission" date="2024-09" db="EMBL/GenBank/DDBJ databases">
        <authorList>
            <person name="Sun Q."/>
            <person name="Mori K."/>
        </authorList>
    </citation>
    <scope>NUCLEOTIDE SEQUENCE [LARGE SCALE GENOMIC DNA]</scope>
    <source>
        <strain evidence="1 2">CECT 7955</strain>
    </source>
</reference>
<dbReference type="InterPro" id="IPR058087">
    <property type="entry name" value="XAC2610_dom"/>
</dbReference>
<name>A0ABV5GK66_9FLAO</name>